<dbReference type="Proteomes" id="UP000648187">
    <property type="component" value="Unassembled WGS sequence"/>
</dbReference>
<evidence type="ECO:0000313" key="1">
    <source>
        <dbReference type="EMBL" id="KAF9423700.1"/>
    </source>
</evidence>
<comment type="caution">
    <text evidence="1">The sequence shown here is derived from an EMBL/GenBank/DDBJ whole genome shotgun (WGS) entry which is preliminary data.</text>
</comment>
<name>A0A835LBL1_SPOEX</name>
<organism evidence="1 2">
    <name type="scientific">Spodoptera exigua</name>
    <name type="common">Beet armyworm</name>
    <name type="synonym">Noctua fulgens</name>
    <dbReference type="NCBI Taxonomy" id="7107"/>
    <lineage>
        <taxon>Eukaryota</taxon>
        <taxon>Metazoa</taxon>
        <taxon>Ecdysozoa</taxon>
        <taxon>Arthropoda</taxon>
        <taxon>Hexapoda</taxon>
        <taxon>Insecta</taxon>
        <taxon>Pterygota</taxon>
        <taxon>Neoptera</taxon>
        <taxon>Endopterygota</taxon>
        <taxon>Lepidoptera</taxon>
        <taxon>Glossata</taxon>
        <taxon>Ditrysia</taxon>
        <taxon>Noctuoidea</taxon>
        <taxon>Noctuidae</taxon>
        <taxon>Amphipyrinae</taxon>
        <taxon>Spodoptera</taxon>
    </lineage>
</organism>
<reference evidence="1" key="1">
    <citation type="submission" date="2020-08" db="EMBL/GenBank/DDBJ databases">
        <title>Spodoptera exigua strain:BAW_Kor-Di-RS1 Genome sequencing and assembly.</title>
        <authorList>
            <person name="Kim J."/>
            <person name="Nam H.Y."/>
            <person name="Kwon M."/>
            <person name="Choi J.H."/>
            <person name="Cho S.R."/>
            <person name="Kim G.-H."/>
        </authorList>
    </citation>
    <scope>NUCLEOTIDE SEQUENCE</scope>
    <source>
        <strain evidence="1">BAW_Kor-Di-RS1</strain>
        <tissue evidence="1">Whole-body</tissue>
    </source>
</reference>
<dbReference type="AlphaFoldDB" id="A0A835LBL1"/>
<dbReference type="EMBL" id="JACKWZ010000007">
    <property type="protein sequence ID" value="KAF9423700.1"/>
    <property type="molecule type" value="Genomic_DNA"/>
</dbReference>
<accession>A0A835LBL1</accession>
<evidence type="ECO:0000313" key="2">
    <source>
        <dbReference type="Proteomes" id="UP000648187"/>
    </source>
</evidence>
<protein>
    <submittedName>
        <fullName evidence="1">Uncharacterized protein</fullName>
    </submittedName>
</protein>
<proteinExistence type="predicted"/>
<keyword evidence="2" id="KW-1185">Reference proteome</keyword>
<sequence>MNFLTLICVSNLVKFVSTNHSKSLSRDTAKSITRKYYSNVSTVLHTLRVSNLTATMSSKEFFVLVLSIFGGLKPDVFPECHDGKCECGSKYIAYNNVCYGLLDAKCSKPSHCLSTSYSCVSGTCQNVEHKEGNITSSSKPGG</sequence>
<gene>
    <name evidence="1" type="ORF">HW555_001026</name>
</gene>